<accession>A0AAD9IE00</accession>
<protein>
    <submittedName>
        <fullName evidence="2">Uncharacterized protein</fullName>
    </submittedName>
</protein>
<dbReference type="Proteomes" id="UP001255856">
    <property type="component" value="Unassembled WGS sequence"/>
</dbReference>
<feature type="compositionally biased region" description="Gly residues" evidence="1">
    <location>
        <begin position="155"/>
        <end position="165"/>
    </location>
</feature>
<feature type="compositionally biased region" description="Acidic residues" evidence="1">
    <location>
        <begin position="184"/>
        <end position="193"/>
    </location>
</feature>
<reference evidence="2" key="1">
    <citation type="submission" date="2021-01" db="EMBL/GenBank/DDBJ databases">
        <authorList>
            <person name="Eckstrom K.M.E."/>
        </authorList>
    </citation>
    <scope>NUCLEOTIDE SEQUENCE</scope>
    <source>
        <strain evidence="2">UVCC 0001</strain>
    </source>
</reference>
<organism evidence="2 3">
    <name type="scientific">Prototheca wickerhamii</name>
    <dbReference type="NCBI Taxonomy" id="3111"/>
    <lineage>
        <taxon>Eukaryota</taxon>
        <taxon>Viridiplantae</taxon>
        <taxon>Chlorophyta</taxon>
        <taxon>core chlorophytes</taxon>
        <taxon>Trebouxiophyceae</taxon>
        <taxon>Chlorellales</taxon>
        <taxon>Chlorellaceae</taxon>
        <taxon>Prototheca</taxon>
    </lineage>
</organism>
<dbReference type="AlphaFoldDB" id="A0AAD9IE00"/>
<sequence length="438" mass="47305">MVEAVRDQLVESLEAFREGKHLESLAAANRALTIATERGPGSLPRPLLERAYRRKAAALTALGDPVQAVRVYRQGVRECGPDSQLAAPLRLALDDLPATWHAAYWAARVAAGEAPAAFSSRDGRRLRAVPASERLAEADLRDRLTRAFEGARARAGGGERPGRGGLGRRDGASRGARRSPFKESEEEDADEDGRDWMEGLPWLPAAQSSTWPAALLLLSSAYEGGDDHVRALLLAALALERAPVDAQDGLAGVAKEAVEKLSSRVPAECAEAVEAGGSEGLLALLSRANLASKPEIHRRRPKYYYYYEWMKKRILDQYPALPEPVMDKLLTIDASELDLVLQYPEATRKVVSGLQQVLEDKGAAALETYRVPLLSWEEVKALEGPDTVGLPLGEGRAPPKQLPEATGGTAHLLEAAPPALEAAEVEIEEVDAAFSELD</sequence>
<keyword evidence="3" id="KW-1185">Reference proteome</keyword>
<dbReference type="EMBL" id="JASFZW010000010">
    <property type="protein sequence ID" value="KAK2076459.1"/>
    <property type="molecule type" value="Genomic_DNA"/>
</dbReference>
<evidence type="ECO:0000313" key="3">
    <source>
        <dbReference type="Proteomes" id="UP001255856"/>
    </source>
</evidence>
<gene>
    <name evidence="2" type="ORF">QBZ16_000984</name>
</gene>
<comment type="caution">
    <text evidence="2">The sequence shown here is derived from an EMBL/GenBank/DDBJ whole genome shotgun (WGS) entry which is preliminary data.</text>
</comment>
<evidence type="ECO:0000313" key="2">
    <source>
        <dbReference type="EMBL" id="KAK2076459.1"/>
    </source>
</evidence>
<feature type="region of interest" description="Disordered" evidence="1">
    <location>
        <begin position="151"/>
        <end position="197"/>
    </location>
</feature>
<proteinExistence type="predicted"/>
<evidence type="ECO:0000256" key="1">
    <source>
        <dbReference type="SAM" id="MobiDB-lite"/>
    </source>
</evidence>
<name>A0AAD9IE00_PROWI</name>